<reference evidence="1 2" key="1">
    <citation type="submission" date="2016-10" db="EMBL/GenBank/DDBJ databases">
        <authorList>
            <person name="de Groot N.N."/>
        </authorList>
    </citation>
    <scope>NUCLEOTIDE SEQUENCE [LARGE SCALE GENOMIC DNA]</scope>
    <source>
        <strain evidence="1 2">DSM 20117</strain>
    </source>
</reference>
<proteinExistence type="predicted"/>
<gene>
    <name evidence="1" type="ORF">SAMN04489742_3250</name>
</gene>
<dbReference type="Proteomes" id="UP000181917">
    <property type="component" value="Unassembled WGS sequence"/>
</dbReference>
<dbReference type="EMBL" id="FNKH01000002">
    <property type="protein sequence ID" value="SDQ95902.1"/>
    <property type="molecule type" value="Genomic_DNA"/>
</dbReference>
<organism evidence="1 2">
    <name type="scientific">Crystallibacter crystallopoietes</name>
    <dbReference type="NCBI Taxonomy" id="37928"/>
    <lineage>
        <taxon>Bacteria</taxon>
        <taxon>Bacillati</taxon>
        <taxon>Actinomycetota</taxon>
        <taxon>Actinomycetes</taxon>
        <taxon>Micrococcales</taxon>
        <taxon>Micrococcaceae</taxon>
        <taxon>Crystallibacter</taxon>
    </lineage>
</organism>
<accession>A0A1H1F4H5</accession>
<evidence type="ECO:0000313" key="2">
    <source>
        <dbReference type="Proteomes" id="UP000181917"/>
    </source>
</evidence>
<protein>
    <submittedName>
        <fullName evidence="1">Uncharacterized protein</fullName>
    </submittedName>
</protein>
<evidence type="ECO:0000313" key="1">
    <source>
        <dbReference type="EMBL" id="SDQ95902.1"/>
    </source>
</evidence>
<keyword evidence="2" id="KW-1185">Reference proteome</keyword>
<sequence>MASADTGYDTENQLDETITQVTGNGTEDTGNISLGDFLNGNLRATPQAWTLIPT</sequence>
<name>A0A1H1F4H5_9MICC</name>
<dbReference type="AlphaFoldDB" id="A0A1H1F4H5"/>
<dbReference type="RefSeq" id="WP_158300423.1">
    <property type="nucleotide sequence ID" value="NZ_CP018863.1"/>
</dbReference>
<dbReference type="STRING" id="37928.SAMN04489742_3250"/>